<dbReference type="CDD" id="cd03443">
    <property type="entry name" value="PaaI_thioesterase"/>
    <property type="match status" value="1"/>
</dbReference>
<dbReference type="Gene3D" id="3.10.129.10">
    <property type="entry name" value="Hotdog Thioesterase"/>
    <property type="match status" value="1"/>
</dbReference>
<protein>
    <recommendedName>
        <fullName evidence="3">Thioesterase domain-containing protein</fullName>
    </recommendedName>
</protein>
<dbReference type="InterPro" id="IPR006683">
    <property type="entry name" value="Thioestr_dom"/>
</dbReference>
<dbReference type="NCBIfam" id="TIGR00369">
    <property type="entry name" value="unchar_dom_1"/>
    <property type="match status" value="1"/>
</dbReference>
<evidence type="ECO:0000256" key="2">
    <source>
        <dbReference type="ARBA" id="ARBA00022801"/>
    </source>
</evidence>
<reference evidence="4" key="1">
    <citation type="journal article" date="2020" name="Stud. Mycol.">
        <title>101 Dothideomycetes genomes: a test case for predicting lifestyles and emergence of pathogens.</title>
        <authorList>
            <person name="Haridas S."/>
            <person name="Albert R."/>
            <person name="Binder M."/>
            <person name="Bloem J."/>
            <person name="Labutti K."/>
            <person name="Salamov A."/>
            <person name="Andreopoulos B."/>
            <person name="Baker S."/>
            <person name="Barry K."/>
            <person name="Bills G."/>
            <person name="Bluhm B."/>
            <person name="Cannon C."/>
            <person name="Castanera R."/>
            <person name="Culley D."/>
            <person name="Daum C."/>
            <person name="Ezra D."/>
            <person name="Gonzalez J."/>
            <person name="Henrissat B."/>
            <person name="Kuo A."/>
            <person name="Liang C."/>
            <person name="Lipzen A."/>
            <person name="Lutzoni F."/>
            <person name="Magnuson J."/>
            <person name="Mondo S."/>
            <person name="Nolan M."/>
            <person name="Ohm R."/>
            <person name="Pangilinan J."/>
            <person name="Park H.-J."/>
            <person name="Ramirez L."/>
            <person name="Alfaro M."/>
            <person name="Sun H."/>
            <person name="Tritt A."/>
            <person name="Yoshinaga Y."/>
            <person name="Zwiers L.-H."/>
            <person name="Turgeon B."/>
            <person name="Goodwin S."/>
            <person name="Spatafora J."/>
            <person name="Crous P."/>
            <person name="Grigoriev I."/>
        </authorList>
    </citation>
    <scope>NUCLEOTIDE SEQUENCE</scope>
    <source>
        <strain evidence="4">Tuck. ex Michener</strain>
    </source>
</reference>
<dbReference type="InterPro" id="IPR003736">
    <property type="entry name" value="PAAI_dom"/>
</dbReference>
<dbReference type="SUPFAM" id="SSF54637">
    <property type="entry name" value="Thioesterase/thiol ester dehydrase-isomerase"/>
    <property type="match status" value="1"/>
</dbReference>
<dbReference type="InterPro" id="IPR029069">
    <property type="entry name" value="HotDog_dom_sf"/>
</dbReference>
<dbReference type="OrthoDB" id="2831072at2759"/>
<gene>
    <name evidence="4" type="ORF">EV356DRAFT_501006</name>
</gene>
<organism evidence="4 5">
    <name type="scientific">Viridothelium virens</name>
    <name type="common">Speckled blister lichen</name>
    <name type="synonym">Trypethelium virens</name>
    <dbReference type="NCBI Taxonomy" id="1048519"/>
    <lineage>
        <taxon>Eukaryota</taxon>
        <taxon>Fungi</taxon>
        <taxon>Dikarya</taxon>
        <taxon>Ascomycota</taxon>
        <taxon>Pezizomycotina</taxon>
        <taxon>Dothideomycetes</taxon>
        <taxon>Dothideomycetes incertae sedis</taxon>
        <taxon>Trypetheliales</taxon>
        <taxon>Trypetheliaceae</taxon>
        <taxon>Viridothelium</taxon>
    </lineage>
</organism>
<dbReference type="PANTHER" id="PTHR21660:SF1">
    <property type="entry name" value="ACYL-COENZYME A THIOESTERASE 13"/>
    <property type="match status" value="1"/>
</dbReference>
<accession>A0A6A6HC25</accession>
<dbReference type="EMBL" id="ML991794">
    <property type="protein sequence ID" value="KAF2235060.1"/>
    <property type="molecule type" value="Genomic_DNA"/>
</dbReference>
<dbReference type="GO" id="GO:0047617">
    <property type="term" value="F:fatty acyl-CoA hydrolase activity"/>
    <property type="evidence" value="ECO:0007669"/>
    <property type="project" value="InterPro"/>
</dbReference>
<dbReference type="Proteomes" id="UP000800092">
    <property type="component" value="Unassembled WGS sequence"/>
</dbReference>
<dbReference type="PANTHER" id="PTHR21660">
    <property type="entry name" value="THIOESTERASE SUPERFAMILY MEMBER-RELATED"/>
    <property type="match status" value="1"/>
</dbReference>
<evidence type="ECO:0000256" key="1">
    <source>
        <dbReference type="ARBA" id="ARBA00008324"/>
    </source>
</evidence>
<feature type="domain" description="Thioesterase" evidence="3">
    <location>
        <begin position="97"/>
        <end position="175"/>
    </location>
</feature>
<evidence type="ECO:0000259" key="3">
    <source>
        <dbReference type="Pfam" id="PF03061"/>
    </source>
</evidence>
<evidence type="ECO:0000313" key="4">
    <source>
        <dbReference type="EMBL" id="KAF2235060.1"/>
    </source>
</evidence>
<proteinExistence type="inferred from homology"/>
<dbReference type="InterPro" id="IPR039298">
    <property type="entry name" value="ACOT13"/>
</dbReference>
<keyword evidence="5" id="KW-1185">Reference proteome</keyword>
<name>A0A6A6HC25_VIRVR</name>
<dbReference type="Pfam" id="PF03061">
    <property type="entry name" value="4HBT"/>
    <property type="match status" value="1"/>
</dbReference>
<comment type="similarity">
    <text evidence="1">Belongs to the thioesterase PaaI family.</text>
</comment>
<keyword evidence="2" id="KW-0378">Hydrolase</keyword>
<dbReference type="AlphaFoldDB" id="A0A6A6HC25"/>
<evidence type="ECO:0000313" key="5">
    <source>
        <dbReference type="Proteomes" id="UP000800092"/>
    </source>
</evidence>
<sequence>MTNRRANPHAQNTGRSLDYAQSQFENFWGSPQAEAEERIRHVLRFFTENSSNKDGSTEDRFETAGLRLVTLKSASLDTRSATFSLTIPPQLCSKFRTLHGAASAMLLDMLTSACLSMIAKPGYLDAGHVTRSLIMTYLRPVQEGEKVEVECRIVATGKHIVNLSGEIKTLDGKICVSCVHDKVILEKAPPTSKL</sequence>